<dbReference type="Proteomes" id="UP000018001">
    <property type="component" value="Unassembled WGS sequence"/>
</dbReference>
<protein>
    <submittedName>
        <fullName evidence="2">Uncharacterized protein</fullName>
    </submittedName>
</protein>
<organism evidence="2 3">
    <name type="scientific">Byssochlamys spectabilis (strain No. 5 / NBRC 109023)</name>
    <name type="common">Paecilomyces variotii</name>
    <dbReference type="NCBI Taxonomy" id="1356009"/>
    <lineage>
        <taxon>Eukaryota</taxon>
        <taxon>Fungi</taxon>
        <taxon>Dikarya</taxon>
        <taxon>Ascomycota</taxon>
        <taxon>Pezizomycotina</taxon>
        <taxon>Eurotiomycetes</taxon>
        <taxon>Eurotiomycetidae</taxon>
        <taxon>Eurotiales</taxon>
        <taxon>Thermoascaceae</taxon>
        <taxon>Paecilomyces</taxon>
    </lineage>
</organism>
<dbReference type="AlphaFoldDB" id="V5G0P8"/>
<keyword evidence="3" id="KW-1185">Reference proteome</keyword>
<dbReference type="HOGENOM" id="CLU_1366064_0_0_1"/>
<comment type="caution">
    <text evidence="2">The sequence shown here is derived from an EMBL/GenBank/DDBJ whole genome shotgun (WGS) entry which is preliminary data.</text>
</comment>
<feature type="compositionally biased region" description="Basic and acidic residues" evidence="1">
    <location>
        <begin position="29"/>
        <end position="40"/>
    </location>
</feature>
<evidence type="ECO:0000256" key="1">
    <source>
        <dbReference type="SAM" id="MobiDB-lite"/>
    </source>
</evidence>
<dbReference type="EMBL" id="BAUL01000090">
    <property type="protein sequence ID" value="GAD94422.1"/>
    <property type="molecule type" value="Genomic_DNA"/>
</dbReference>
<evidence type="ECO:0000313" key="3">
    <source>
        <dbReference type="Proteomes" id="UP000018001"/>
    </source>
</evidence>
<reference evidence="3" key="1">
    <citation type="journal article" date="2014" name="Genome Announc.">
        <title>Draft genome sequence of the formaldehyde-resistant fungus Byssochlamys spectabilis No. 5 (anamorph Paecilomyces variotii No. 5) (NBRC109023).</title>
        <authorList>
            <person name="Oka T."/>
            <person name="Ekino K."/>
            <person name="Fukuda K."/>
            <person name="Nomura Y."/>
        </authorList>
    </citation>
    <scope>NUCLEOTIDE SEQUENCE [LARGE SCALE GENOMIC DNA]</scope>
    <source>
        <strain evidence="3">No. 5 / NBRC 109023</strain>
    </source>
</reference>
<feature type="region of interest" description="Disordered" evidence="1">
    <location>
        <begin position="9"/>
        <end position="86"/>
    </location>
</feature>
<evidence type="ECO:0000313" key="2">
    <source>
        <dbReference type="EMBL" id="GAD94422.1"/>
    </source>
</evidence>
<sequence>MIVLLGKIISQEGGKRHEGNNAQTATGRRGPEGQDRDKTGPRIPATRRSSRASGPGQPVCAYRDSRRDQPGGAGCSRSEFGELDETQRAGESIARTGDYPDHRPDSILLATAMRGATGQRQRVCERMDVYKVSLLSLGWEFLGPGGQARPAPKTSAILATTADAGCAEGARGISVEFDTITVSIHPVLSYVRLSSSMQVG</sequence>
<accession>V5G0P8</accession>
<gene>
    <name evidence="2" type="ORF">PVAR5_3048</name>
</gene>
<proteinExistence type="predicted"/>
<dbReference type="InParanoid" id="V5G0P8"/>
<name>V5G0P8_BYSSN</name>